<evidence type="ECO:0000259" key="5">
    <source>
        <dbReference type="PROSITE" id="PS51058"/>
    </source>
</evidence>
<keyword evidence="1" id="KW-0479">Metal-binding</keyword>
<evidence type="ECO:0000256" key="3">
    <source>
        <dbReference type="ARBA" id="ARBA00022833"/>
    </source>
</evidence>
<dbReference type="Pfam" id="PF02008">
    <property type="entry name" value="zf-CXXC"/>
    <property type="match status" value="1"/>
</dbReference>
<evidence type="ECO:0000256" key="2">
    <source>
        <dbReference type="ARBA" id="ARBA00022771"/>
    </source>
</evidence>
<dbReference type="EMBL" id="GEDC01005561">
    <property type="protein sequence ID" value="JAS31737.1"/>
    <property type="molecule type" value="Transcribed_RNA"/>
</dbReference>
<dbReference type="AlphaFoldDB" id="A0A1B6E1G8"/>
<feature type="non-terminal residue" evidence="6">
    <location>
        <position position="1"/>
    </location>
</feature>
<protein>
    <recommendedName>
        <fullName evidence="5">CXXC-type domain-containing protein</fullName>
    </recommendedName>
</protein>
<dbReference type="InterPro" id="IPR002857">
    <property type="entry name" value="Znf_CXXC"/>
</dbReference>
<evidence type="ECO:0000256" key="1">
    <source>
        <dbReference type="ARBA" id="ARBA00022723"/>
    </source>
</evidence>
<feature type="domain" description="CXXC-type" evidence="5">
    <location>
        <begin position="59"/>
        <end position="99"/>
    </location>
</feature>
<keyword evidence="3" id="KW-0862">Zinc</keyword>
<accession>A0A1B6E1G8</accession>
<dbReference type="GO" id="GO:0003677">
    <property type="term" value="F:DNA binding"/>
    <property type="evidence" value="ECO:0007669"/>
    <property type="project" value="InterPro"/>
</dbReference>
<reference evidence="6" key="1">
    <citation type="submission" date="2015-12" db="EMBL/GenBank/DDBJ databases">
        <title>De novo transcriptome assembly of four potential Pierce s Disease insect vectors from Arizona vineyards.</title>
        <authorList>
            <person name="Tassone E.E."/>
        </authorList>
    </citation>
    <scope>NUCLEOTIDE SEQUENCE</scope>
</reference>
<organism evidence="6">
    <name type="scientific">Clastoptera arizonana</name>
    <name type="common">Arizona spittle bug</name>
    <dbReference type="NCBI Taxonomy" id="38151"/>
    <lineage>
        <taxon>Eukaryota</taxon>
        <taxon>Metazoa</taxon>
        <taxon>Ecdysozoa</taxon>
        <taxon>Arthropoda</taxon>
        <taxon>Hexapoda</taxon>
        <taxon>Insecta</taxon>
        <taxon>Pterygota</taxon>
        <taxon>Neoptera</taxon>
        <taxon>Paraneoptera</taxon>
        <taxon>Hemiptera</taxon>
        <taxon>Auchenorrhyncha</taxon>
        <taxon>Cercopoidea</taxon>
        <taxon>Clastopteridae</taxon>
        <taxon>Clastoptera</taxon>
    </lineage>
</organism>
<dbReference type="PROSITE" id="PS51058">
    <property type="entry name" value="ZF_CXXC"/>
    <property type="match status" value="1"/>
</dbReference>
<name>A0A1B6E1G8_9HEMI</name>
<proteinExistence type="predicted"/>
<keyword evidence="2 4" id="KW-0863">Zinc-finger</keyword>
<sequence length="187" mass="21034">DNPKQIRVTSGHAVSKPFNIQNQPQLHDDKIIEFEETNNTSYIDLDNEDGVSETITRIKPPRRKRCGECEGCSQLTNCQNCRSCLNERSHQVCLKRQCSNIIYNRPATKKKQFGPNTNNMNFGMGGGIVTINHPPAVSGGYRNSGHGPRIFGYGQGQRFMRLIPNQLGQGTFVPLHPQNTPTFRHQV</sequence>
<dbReference type="GO" id="GO:0008270">
    <property type="term" value="F:zinc ion binding"/>
    <property type="evidence" value="ECO:0007669"/>
    <property type="project" value="UniProtKB-KW"/>
</dbReference>
<evidence type="ECO:0000313" key="6">
    <source>
        <dbReference type="EMBL" id="JAS31737.1"/>
    </source>
</evidence>
<gene>
    <name evidence="6" type="ORF">g.25038</name>
</gene>
<evidence type="ECO:0000256" key="4">
    <source>
        <dbReference type="PROSITE-ProRule" id="PRU00509"/>
    </source>
</evidence>